<dbReference type="InterPro" id="IPR022742">
    <property type="entry name" value="Hydrolase_4"/>
</dbReference>
<dbReference type="EMBL" id="ABEU02000011">
    <property type="protein sequence ID" value="PNR45676.1"/>
    <property type="molecule type" value="Genomic_DNA"/>
</dbReference>
<dbReference type="PANTHER" id="PTHR22753:SF14">
    <property type="entry name" value="MONOACYLGLYCEROL_DIACYLGLYCEROL O-ACYLTRANSFERASE"/>
    <property type="match status" value="1"/>
</dbReference>
<evidence type="ECO:0000259" key="2">
    <source>
        <dbReference type="Pfam" id="PF12146"/>
    </source>
</evidence>
<dbReference type="InterPro" id="IPR029058">
    <property type="entry name" value="AB_hydrolase_fold"/>
</dbReference>
<evidence type="ECO:0000256" key="1">
    <source>
        <dbReference type="SAM" id="MobiDB-lite"/>
    </source>
</evidence>
<feature type="region of interest" description="Disordered" evidence="1">
    <location>
        <begin position="58"/>
        <end position="79"/>
    </location>
</feature>
<dbReference type="OrthoDB" id="44277at2759"/>
<sequence length="688" mass="77875">MPITVSWQPNVQATCLNVVGQCREDIRISGNRYRIPRSRVWRGTRCCINSSVPETSKLQNSKSFKEESRFVVPDRSQNDTPLVPNLRDDNLHTRSAPEHNGFITVNEGPLRWFYPQATQTSTSTRDVPPMLYLPGILDGSGWGLNQQHESLTRLFKLRCLEVPIENRISFRSLLEAVESAVIEEAKWRPRGPLYMVGEGFGGAVALAVAARNPDLDLVLILVNPATSFPESPLQSLLPLFYNSPWDHDFVAPLLLNFIVGIKPLSSMPSHQSKQPGFPTSSEVLSKETLLWKLTMLQKAANYANSRLHAVNAQVLVLASGNDHLLRTFSEANRLKELIKGCRTRKFSGNGYNLLQEKGFDLSTWIKATGCYRHSHKWDPVLDYSMVTKQELETYFDKDVKLMRQLTSPVFFSTSADGEIVQGLSNIPTDRPIMLVGYHMLLGMEVGCMVSELLREKNILVRGLGHPSLLSGQYEDDQQPDPSHGDLFRLFGAVPSYGRNMYKLLKHGYSTLLYPGGTREALHRKGEDYKLFWPENPEFVQMAARHGVTIIPFGAVGADDMLNLALDLNDLRKYPALLEILSPRGLPELRQNLSGEIADQQFHLPVVLPKGIGRFYFLFQKPIVTAGREEELRDRKKVGELYRHVKGEVETALQYLQEKRKRDPFRHLMTRVLYESPLGQNKQAPTFIP</sequence>
<feature type="domain" description="Serine aminopeptidase S33" evidence="2">
    <location>
        <begin position="185"/>
        <end position="329"/>
    </location>
</feature>
<keyword evidence="5" id="KW-1185">Reference proteome</keyword>
<dbReference type="STRING" id="3218.A0A2K1JVX2"/>
<organism evidence="3">
    <name type="scientific">Physcomitrium patens</name>
    <name type="common">Spreading-leaved earth moss</name>
    <name type="synonym">Physcomitrella patens</name>
    <dbReference type="NCBI Taxonomy" id="3218"/>
    <lineage>
        <taxon>Eukaryota</taxon>
        <taxon>Viridiplantae</taxon>
        <taxon>Streptophyta</taxon>
        <taxon>Embryophyta</taxon>
        <taxon>Bryophyta</taxon>
        <taxon>Bryophytina</taxon>
        <taxon>Bryopsida</taxon>
        <taxon>Funariidae</taxon>
        <taxon>Funariales</taxon>
        <taxon>Funariaceae</taxon>
        <taxon>Physcomitrium</taxon>
    </lineage>
</organism>
<gene>
    <name evidence="4" type="primary">LOC112288385</name>
    <name evidence="3" type="ORF">PHYPA_015447</name>
</gene>
<dbReference type="RefSeq" id="XP_024388274.1">
    <property type="nucleotide sequence ID" value="XM_024532506.2"/>
</dbReference>
<dbReference type="PANTHER" id="PTHR22753">
    <property type="entry name" value="TRANSMEMBRANE PROTEIN 68"/>
    <property type="match status" value="1"/>
</dbReference>
<reference evidence="4" key="3">
    <citation type="submission" date="2020-12" db="UniProtKB">
        <authorList>
            <consortium name="EnsemblPlants"/>
        </authorList>
    </citation>
    <scope>IDENTIFICATION</scope>
</reference>
<proteinExistence type="predicted"/>
<dbReference type="EnsemblPlants" id="Pp3c11_23260V3.2">
    <property type="protein sequence ID" value="Pp3c11_23260V3.2"/>
    <property type="gene ID" value="Pp3c11_23260"/>
</dbReference>
<dbReference type="Proteomes" id="UP000006727">
    <property type="component" value="Chromosome 11"/>
</dbReference>
<dbReference type="OMA" id="CEIRMFD"/>
<accession>A0A2K1JVX2</accession>
<evidence type="ECO:0000313" key="5">
    <source>
        <dbReference type="Proteomes" id="UP000006727"/>
    </source>
</evidence>
<dbReference type="CDD" id="cd07987">
    <property type="entry name" value="LPLAT_MGAT-like"/>
    <property type="match status" value="1"/>
</dbReference>
<dbReference type="PaxDb" id="3218-PP1S31_115V6.1"/>
<name>A0A2K1JVX2_PHYPA</name>
<evidence type="ECO:0000313" key="3">
    <source>
        <dbReference type="EMBL" id="PNR45676.1"/>
    </source>
</evidence>
<dbReference type="Gramene" id="Pp3c11_23260V3.1">
    <property type="protein sequence ID" value="Pp3c11_23260V3.1"/>
    <property type="gene ID" value="Pp3c11_23260"/>
</dbReference>
<dbReference type="Gramene" id="Pp3c11_23260V3.2">
    <property type="protein sequence ID" value="Pp3c11_23260V3.2"/>
    <property type="gene ID" value="Pp3c11_23260"/>
</dbReference>
<reference evidence="3 5" key="1">
    <citation type="journal article" date="2008" name="Science">
        <title>The Physcomitrella genome reveals evolutionary insights into the conquest of land by plants.</title>
        <authorList>
            <person name="Rensing S."/>
            <person name="Lang D."/>
            <person name="Zimmer A."/>
            <person name="Terry A."/>
            <person name="Salamov A."/>
            <person name="Shapiro H."/>
            <person name="Nishiyama T."/>
            <person name="Perroud P.-F."/>
            <person name="Lindquist E."/>
            <person name="Kamisugi Y."/>
            <person name="Tanahashi T."/>
            <person name="Sakakibara K."/>
            <person name="Fujita T."/>
            <person name="Oishi K."/>
            <person name="Shin-I T."/>
            <person name="Kuroki Y."/>
            <person name="Toyoda A."/>
            <person name="Suzuki Y."/>
            <person name="Hashimoto A."/>
            <person name="Yamaguchi K."/>
            <person name="Sugano A."/>
            <person name="Kohara Y."/>
            <person name="Fujiyama A."/>
            <person name="Anterola A."/>
            <person name="Aoki S."/>
            <person name="Ashton N."/>
            <person name="Barbazuk W.B."/>
            <person name="Barker E."/>
            <person name="Bennetzen J."/>
            <person name="Bezanilla M."/>
            <person name="Blankenship R."/>
            <person name="Cho S.H."/>
            <person name="Dutcher S."/>
            <person name="Estelle M."/>
            <person name="Fawcett J.A."/>
            <person name="Gundlach H."/>
            <person name="Hanada K."/>
            <person name="Heyl A."/>
            <person name="Hicks K.A."/>
            <person name="Hugh J."/>
            <person name="Lohr M."/>
            <person name="Mayer K."/>
            <person name="Melkozernov A."/>
            <person name="Murata T."/>
            <person name="Nelson D."/>
            <person name="Pils B."/>
            <person name="Prigge M."/>
            <person name="Reiss B."/>
            <person name="Renner T."/>
            <person name="Rombauts S."/>
            <person name="Rushton P."/>
            <person name="Sanderfoot A."/>
            <person name="Schween G."/>
            <person name="Shiu S.-H."/>
            <person name="Stueber K."/>
            <person name="Theodoulou F.L."/>
            <person name="Tu H."/>
            <person name="Van de Peer Y."/>
            <person name="Verrier P.J."/>
            <person name="Waters E."/>
            <person name="Wood A."/>
            <person name="Yang L."/>
            <person name="Cove D."/>
            <person name="Cuming A."/>
            <person name="Hasebe M."/>
            <person name="Lucas S."/>
            <person name="Mishler D.B."/>
            <person name="Reski R."/>
            <person name="Grigoriev I."/>
            <person name="Quatrano R.S."/>
            <person name="Boore J.L."/>
        </authorList>
    </citation>
    <scope>NUCLEOTIDE SEQUENCE [LARGE SCALE GENOMIC DNA]</scope>
    <source>
        <strain evidence="4 5">cv. Gransden 2004</strain>
    </source>
</reference>
<dbReference type="KEGG" id="ppp:112288385"/>
<protein>
    <recommendedName>
        <fullName evidence="2">Serine aminopeptidase S33 domain-containing protein</fullName>
    </recommendedName>
</protein>
<dbReference type="Pfam" id="PF12146">
    <property type="entry name" value="Hydrolase_4"/>
    <property type="match status" value="1"/>
</dbReference>
<dbReference type="AlphaFoldDB" id="A0A2K1JVX2"/>
<dbReference type="GeneID" id="112288385"/>
<evidence type="ECO:0000313" key="4">
    <source>
        <dbReference type="EnsemblPlants" id="Pp3c11_23260V3.1"/>
    </source>
</evidence>
<dbReference type="GO" id="GO:0016020">
    <property type="term" value="C:membrane"/>
    <property type="evidence" value="ECO:0000318"/>
    <property type="project" value="GO_Central"/>
</dbReference>
<dbReference type="SUPFAM" id="SSF53474">
    <property type="entry name" value="alpha/beta-Hydrolases"/>
    <property type="match status" value="1"/>
</dbReference>
<reference evidence="3 5" key="2">
    <citation type="journal article" date="2018" name="Plant J.">
        <title>The Physcomitrella patens chromosome-scale assembly reveals moss genome structure and evolution.</title>
        <authorList>
            <person name="Lang D."/>
            <person name="Ullrich K.K."/>
            <person name="Murat F."/>
            <person name="Fuchs J."/>
            <person name="Jenkins J."/>
            <person name="Haas F.B."/>
            <person name="Piednoel M."/>
            <person name="Gundlach H."/>
            <person name="Van Bel M."/>
            <person name="Meyberg R."/>
            <person name="Vives C."/>
            <person name="Morata J."/>
            <person name="Symeonidi A."/>
            <person name="Hiss M."/>
            <person name="Muchero W."/>
            <person name="Kamisugi Y."/>
            <person name="Saleh O."/>
            <person name="Blanc G."/>
            <person name="Decker E.L."/>
            <person name="van Gessel N."/>
            <person name="Grimwood J."/>
            <person name="Hayes R.D."/>
            <person name="Graham S.W."/>
            <person name="Gunter L.E."/>
            <person name="McDaniel S.F."/>
            <person name="Hoernstein S.N.W."/>
            <person name="Larsson A."/>
            <person name="Li F.W."/>
            <person name="Perroud P.F."/>
            <person name="Phillips J."/>
            <person name="Ranjan P."/>
            <person name="Rokshar D.S."/>
            <person name="Rothfels C.J."/>
            <person name="Schneider L."/>
            <person name="Shu S."/>
            <person name="Stevenson D.W."/>
            <person name="Thummler F."/>
            <person name="Tillich M."/>
            <person name="Villarreal Aguilar J.C."/>
            <person name="Widiez T."/>
            <person name="Wong G.K."/>
            <person name="Wymore A."/>
            <person name="Zhang Y."/>
            <person name="Zimmer A.D."/>
            <person name="Quatrano R.S."/>
            <person name="Mayer K.F.X."/>
            <person name="Goodstein D."/>
            <person name="Casacuberta J.M."/>
            <person name="Vandepoele K."/>
            <person name="Reski R."/>
            <person name="Cuming A.C."/>
            <person name="Tuskan G.A."/>
            <person name="Maumus F."/>
            <person name="Salse J."/>
            <person name="Schmutz J."/>
            <person name="Rensing S.A."/>
        </authorList>
    </citation>
    <scope>NUCLEOTIDE SEQUENCE [LARGE SCALE GENOMIC DNA]</scope>
    <source>
        <strain evidence="4 5">cv. Gransden 2004</strain>
    </source>
</reference>
<dbReference type="Gene3D" id="3.40.50.1820">
    <property type="entry name" value="alpha/beta hydrolase"/>
    <property type="match status" value="1"/>
</dbReference>
<dbReference type="EnsemblPlants" id="Pp3c11_23260V3.1">
    <property type="protein sequence ID" value="Pp3c11_23260V3.1"/>
    <property type="gene ID" value="Pp3c11_23260"/>
</dbReference>